<dbReference type="Pfam" id="PF09650">
    <property type="entry name" value="PHA_gran_rgn"/>
    <property type="match status" value="1"/>
</dbReference>
<dbReference type="NCBIfam" id="TIGR02610">
    <property type="entry name" value="PHA_gran_rgn"/>
    <property type="match status" value="1"/>
</dbReference>
<dbReference type="Proteomes" id="UP001525968">
    <property type="component" value="Unassembled WGS sequence"/>
</dbReference>
<name>A0ABT2PMK1_9BURK</name>
<keyword evidence="2" id="KW-1185">Reference proteome</keyword>
<comment type="caution">
    <text evidence="1">The sequence shown here is derived from an EMBL/GenBank/DDBJ whole genome shotgun (WGS) entry which is preliminary data.</text>
</comment>
<dbReference type="InterPro" id="IPR013433">
    <property type="entry name" value="PHA_gran_rgn"/>
</dbReference>
<dbReference type="EMBL" id="JAODYH010000003">
    <property type="protein sequence ID" value="MCT9810497.1"/>
    <property type="molecule type" value="Genomic_DNA"/>
</dbReference>
<protein>
    <submittedName>
        <fullName evidence="1">Polyhydroxyalkanoic acid system family protein</fullName>
    </submittedName>
</protein>
<organism evidence="1 2">
    <name type="scientific">Acidovorax bellezanensis</name>
    <dbReference type="NCBI Taxonomy" id="2976702"/>
    <lineage>
        <taxon>Bacteria</taxon>
        <taxon>Pseudomonadati</taxon>
        <taxon>Pseudomonadota</taxon>
        <taxon>Betaproteobacteria</taxon>
        <taxon>Burkholderiales</taxon>
        <taxon>Comamonadaceae</taxon>
        <taxon>Acidovorax</taxon>
    </lineage>
</organism>
<proteinExistence type="predicted"/>
<reference evidence="1 2" key="1">
    <citation type="submission" date="2022-09" db="EMBL/GenBank/DDBJ databases">
        <title>Draft genome of isolate Be4.</title>
        <authorList>
            <person name="Sanchez-Castro I."/>
            <person name="Martinez-Rodriguez P."/>
            <person name="Descostes M."/>
            <person name="Merroun M."/>
        </authorList>
    </citation>
    <scope>NUCLEOTIDE SEQUENCE [LARGE SCALE GENOMIC DNA]</scope>
    <source>
        <strain evidence="1 2">Be4</strain>
    </source>
</reference>
<gene>
    <name evidence="1" type="ORF">N0K08_07625</name>
</gene>
<evidence type="ECO:0000313" key="1">
    <source>
        <dbReference type="EMBL" id="MCT9810497.1"/>
    </source>
</evidence>
<dbReference type="RefSeq" id="WP_261499525.1">
    <property type="nucleotide sequence ID" value="NZ_JAODYH010000003.1"/>
</dbReference>
<evidence type="ECO:0000313" key="2">
    <source>
        <dbReference type="Proteomes" id="UP001525968"/>
    </source>
</evidence>
<sequence>MPDIQLSRAHTLGLPAARQHAQRWGEKATEKFGVQCEYEPGDAQDLLRFSGNGVDGRLVVTASAFELEAELGFLAAMFKDSIEAKLNAQFDELLTKA</sequence>
<accession>A0ABT2PMK1</accession>